<dbReference type="AlphaFoldDB" id="A0A127EHU2"/>
<sequence>MSASFKIEGFEDIFDMLDEMETTEQDKRRALNKVGDILKNSIEPSLSKRTGKLQKSVKKKIKRFDGEIGVMVHAGKFYDVFEEFGTSFASHNVGAFEKAVDNVAEEVVETVIKELLK</sequence>
<evidence type="ECO:0000313" key="2">
    <source>
        <dbReference type="Proteomes" id="UP000070260"/>
    </source>
</evidence>
<dbReference type="NCBIfam" id="TIGR01725">
    <property type="entry name" value="phge_HK97_gp10"/>
    <property type="match status" value="1"/>
</dbReference>
<dbReference type="EMBL" id="CP010994">
    <property type="protein sequence ID" value="AMN35520.1"/>
    <property type="molecule type" value="Genomic_DNA"/>
</dbReference>
<evidence type="ECO:0000313" key="1">
    <source>
        <dbReference type="EMBL" id="AMN35520.1"/>
    </source>
</evidence>
<reference evidence="1 2" key="1">
    <citation type="journal article" date="2016" name="PLoS ONE">
        <title>Plasmid Characterization and Chromosome Analysis of Two netF+ Clostridium perfringens Isolates Associated with Foal and Canine Necrotizing Enteritis.</title>
        <authorList>
            <person name="Mehdizadeh Gohari I."/>
            <person name="Kropinski A.M."/>
            <person name="Weese S.J."/>
            <person name="Parreira V.R."/>
            <person name="Whitehead A.E."/>
            <person name="Boerlin P."/>
            <person name="Prescott J.F."/>
        </authorList>
    </citation>
    <scope>NUCLEOTIDE SEQUENCE [LARGE SCALE GENOMIC DNA]</scope>
    <source>
        <strain evidence="1 2">JP838</strain>
    </source>
</reference>
<organism evidence="1 2">
    <name type="scientific">Clostridium perfringens</name>
    <dbReference type="NCBI Taxonomy" id="1502"/>
    <lineage>
        <taxon>Bacteria</taxon>
        <taxon>Bacillati</taxon>
        <taxon>Bacillota</taxon>
        <taxon>Clostridia</taxon>
        <taxon>Eubacteriales</taxon>
        <taxon>Clostridiaceae</taxon>
        <taxon>Clostridium</taxon>
    </lineage>
</organism>
<proteinExistence type="predicted"/>
<dbReference type="RefSeq" id="WP_061427704.1">
    <property type="nucleotide sequence ID" value="NZ_CP010994.1"/>
</dbReference>
<accession>A0A127EHU2</accession>
<dbReference type="Proteomes" id="UP000070260">
    <property type="component" value="Chromosome"/>
</dbReference>
<dbReference type="Pfam" id="PF04883">
    <property type="entry name" value="HK97-gp10_like"/>
    <property type="match status" value="1"/>
</dbReference>
<evidence type="ECO:0008006" key="3">
    <source>
        <dbReference type="Google" id="ProtNLM"/>
    </source>
</evidence>
<dbReference type="PATRIC" id="fig|1502.177.peg.1449"/>
<dbReference type="InterPro" id="IPR010064">
    <property type="entry name" value="HK97-gp10_tail"/>
</dbReference>
<protein>
    <recommendedName>
        <fullName evidence="3">HK97 gp10 family phage protein</fullName>
    </recommendedName>
</protein>
<gene>
    <name evidence="1" type="ORF">JFP838_07080</name>
</gene>
<name>A0A127EHU2_CLOPF</name>
<dbReference type="OrthoDB" id="1931188at2"/>